<sequence length="273" mass="31719">MDSPLSLVQLPYLDVVVKLQRRRWCLRCGNRKCLHRRKIAIKHDTHLLPLSIKMLFDTQLHRFHHGSHEFMKLFVSHGDELSLESFAIGILLHTTTEYYRILQTFLLYFTAKNKRENDMMYMPDKLHGGYYKIIWQHLFSLYVIVVIPKLLLKMVDNVLVNLEGLSKDIRVDGRVRTEHSICNGDHSSILAAESSKGNCWCVSFVELEMNQTNGEHEHISLVQNLREEAVFAIFLVGCHKPNVECSLISVPRGVIYCYTEILKRTRIIGRGNK</sequence>
<dbReference type="Proteomes" id="UP000525078">
    <property type="component" value="Unassembled WGS sequence"/>
</dbReference>
<comment type="caution">
    <text evidence="1">The sequence shown here is derived from an EMBL/GenBank/DDBJ whole genome shotgun (WGS) entry which is preliminary data.</text>
</comment>
<dbReference type="EMBL" id="JAATIP010000155">
    <property type="protein sequence ID" value="KAF4365967.1"/>
    <property type="molecule type" value="Genomic_DNA"/>
</dbReference>
<name>A0A7J6F5I2_CANSA</name>
<reference evidence="1 2" key="1">
    <citation type="journal article" date="2020" name="bioRxiv">
        <title>Sequence and annotation of 42 cannabis genomes reveals extensive copy number variation in cannabinoid synthesis and pathogen resistance genes.</title>
        <authorList>
            <person name="Mckernan K.J."/>
            <person name="Helbert Y."/>
            <person name="Kane L.T."/>
            <person name="Ebling H."/>
            <person name="Zhang L."/>
            <person name="Liu B."/>
            <person name="Eaton Z."/>
            <person name="Mclaughlin S."/>
            <person name="Kingan S."/>
            <person name="Baybayan P."/>
            <person name="Concepcion G."/>
            <person name="Jordan M."/>
            <person name="Riva A."/>
            <person name="Barbazuk W."/>
            <person name="Harkins T."/>
        </authorList>
    </citation>
    <scope>NUCLEOTIDE SEQUENCE [LARGE SCALE GENOMIC DNA]</scope>
    <source>
        <strain evidence="2">cv. Jamaican Lion 4</strain>
        <tissue evidence="1">Leaf</tissue>
    </source>
</reference>
<proteinExistence type="predicted"/>
<dbReference type="AlphaFoldDB" id="A0A7J6F5I2"/>
<evidence type="ECO:0000313" key="2">
    <source>
        <dbReference type="Proteomes" id="UP000525078"/>
    </source>
</evidence>
<protein>
    <submittedName>
        <fullName evidence="1">Uncharacterized protein</fullName>
    </submittedName>
</protein>
<organism evidence="1 2">
    <name type="scientific">Cannabis sativa</name>
    <name type="common">Hemp</name>
    <name type="synonym">Marijuana</name>
    <dbReference type="NCBI Taxonomy" id="3483"/>
    <lineage>
        <taxon>Eukaryota</taxon>
        <taxon>Viridiplantae</taxon>
        <taxon>Streptophyta</taxon>
        <taxon>Embryophyta</taxon>
        <taxon>Tracheophyta</taxon>
        <taxon>Spermatophyta</taxon>
        <taxon>Magnoliopsida</taxon>
        <taxon>eudicotyledons</taxon>
        <taxon>Gunneridae</taxon>
        <taxon>Pentapetalae</taxon>
        <taxon>rosids</taxon>
        <taxon>fabids</taxon>
        <taxon>Rosales</taxon>
        <taxon>Cannabaceae</taxon>
        <taxon>Cannabis</taxon>
    </lineage>
</organism>
<accession>A0A7J6F5I2</accession>
<gene>
    <name evidence="1" type="ORF">F8388_019211</name>
</gene>
<evidence type="ECO:0000313" key="1">
    <source>
        <dbReference type="EMBL" id="KAF4365967.1"/>
    </source>
</evidence>